<evidence type="ECO:0000313" key="3">
    <source>
        <dbReference type="Proteomes" id="UP000001020"/>
    </source>
</evidence>
<reference evidence="2 3" key="1">
    <citation type="journal article" date="2002" name="J. Bacteriol.">
        <title>Whole-genome comparison of Mycobacterium tuberculosis clinical and laboratory strains.</title>
        <authorList>
            <person name="Fleischmann R.D."/>
            <person name="Alland D."/>
            <person name="Eisen J.A."/>
            <person name="Carpenter L."/>
            <person name="White O."/>
            <person name="Peterson J."/>
            <person name="DeBoy R."/>
            <person name="Dodson R."/>
            <person name="Gwinn M."/>
            <person name="Haft D."/>
            <person name="Hickey E."/>
            <person name="Kolonay J.F."/>
            <person name="Nelson W.C."/>
            <person name="Umayam L.A."/>
            <person name="Ermolaeva M."/>
            <person name="Salzberg S.L."/>
            <person name="Delcher A."/>
            <person name="Utterback T."/>
            <person name="Weidman J."/>
            <person name="Khouri H."/>
            <person name="Gill J."/>
            <person name="Mikula A."/>
            <person name="Bishai W."/>
            <person name="Jacobs Jr W.R.Jr."/>
            <person name="Venter J.C."/>
            <person name="Fraser C.M."/>
        </authorList>
    </citation>
    <scope>NUCLEOTIDE SEQUENCE [LARGE SCALE GENOMIC DNA]</scope>
    <source>
        <strain evidence="3">CDC 1551 / Oshkosh</strain>
    </source>
</reference>
<gene>
    <name evidence="2" type="ordered locus">MT3220.2</name>
</gene>
<dbReference type="AlphaFoldDB" id="Q8VJ69"/>
<dbReference type="KEGG" id="mtc:MT3220.2"/>
<evidence type="ECO:0000313" key="2">
    <source>
        <dbReference type="EMBL" id="AAK47560.1"/>
    </source>
</evidence>
<protein>
    <submittedName>
        <fullName evidence="2">Uncharacterized protein</fullName>
    </submittedName>
</protein>
<sequence length="81" mass="8316">MPHWSTSISRPAPERSPLGAARDHGGSHCRLPHAHTEVRIGLGAQSTLGACGVTRQPDRSGIRGAIVVETASASNTAGTPP</sequence>
<proteinExistence type="predicted"/>
<feature type="region of interest" description="Disordered" evidence="1">
    <location>
        <begin position="1"/>
        <end position="30"/>
    </location>
</feature>
<dbReference type="Proteomes" id="UP000001020">
    <property type="component" value="Chromosome"/>
</dbReference>
<dbReference type="EMBL" id="AE000516">
    <property type="protein sequence ID" value="AAK47560.1"/>
    <property type="molecule type" value="Genomic_DNA"/>
</dbReference>
<keyword evidence="3" id="KW-1185">Reference proteome</keyword>
<name>Q8VJ69_MYCTO</name>
<accession>Q8VJ69</accession>
<dbReference type="HOGENOM" id="CLU_179272_0_0_11"/>
<evidence type="ECO:0000256" key="1">
    <source>
        <dbReference type="SAM" id="MobiDB-lite"/>
    </source>
</evidence>
<organism evidence="2 3">
    <name type="scientific">Mycobacterium tuberculosis (strain CDC 1551 / Oshkosh)</name>
    <dbReference type="NCBI Taxonomy" id="83331"/>
    <lineage>
        <taxon>Bacteria</taxon>
        <taxon>Bacillati</taxon>
        <taxon>Actinomycetota</taxon>
        <taxon>Actinomycetes</taxon>
        <taxon>Mycobacteriales</taxon>
        <taxon>Mycobacteriaceae</taxon>
        <taxon>Mycobacterium</taxon>
        <taxon>Mycobacterium tuberculosis complex</taxon>
    </lineage>
</organism>